<evidence type="ECO:0000313" key="4">
    <source>
        <dbReference type="Proteomes" id="UP000738349"/>
    </source>
</evidence>
<comment type="caution">
    <text evidence="3">The sequence shown here is derived from an EMBL/GenBank/DDBJ whole genome shotgun (WGS) entry which is preliminary data.</text>
</comment>
<sequence length="287" mass="32140">MSCRRILVLLYSLLAVALAWESPTYSGYNRVWQSTFIGKANSLPPASSWNFVTGDNNYNNESQTYSKNKLNIRQTSKQTLQLVPRKNTAVLKDWTSARIESKYTFTPTAGKITRFESSLRLGGNGIKHKKGIWPAFWLLGASCRNGGTWPTCGEIDIMENINGEKIGYASMHCDVFPGGICNESIGLSNSTVLADAKYHIWRVEFNRKSTKYTSQYITWYLDGVEFHRVTGAQIGKASVWKVLCQSPYYTILNVAVGGFWPGYPNANTWGGMGSMMEVGYIAHYVSK</sequence>
<proteinExistence type="predicted"/>
<evidence type="ECO:0000313" key="3">
    <source>
        <dbReference type="EMBL" id="KAH7146214.1"/>
    </source>
</evidence>
<dbReference type="CDD" id="cd02182">
    <property type="entry name" value="GH16_Strep_laminarinase_like"/>
    <property type="match status" value="1"/>
</dbReference>
<reference evidence="3" key="1">
    <citation type="journal article" date="2021" name="Nat. Commun.">
        <title>Genetic determinants of endophytism in the Arabidopsis root mycobiome.</title>
        <authorList>
            <person name="Mesny F."/>
            <person name="Miyauchi S."/>
            <person name="Thiergart T."/>
            <person name="Pickel B."/>
            <person name="Atanasova L."/>
            <person name="Karlsson M."/>
            <person name="Huettel B."/>
            <person name="Barry K.W."/>
            <person name="Haridas S."/>
            <person name="Chen C."/>
            <person name="Bauer D."/>
            <person name="Andreopoulos W."/>
            <person name="Pangilinan J."/>
            <person name="LaButti K."/>
            <person name="Riley R."/>
            <person name="Lipzen A."/>
            <person name="Clum A."/>
            <person name="Drula E."/>
            <person name="Henrissat B."/>
            <person name="Kohler A."/>
            <person name="Grigoriev I.V."/>
            <person name="Martin F.M."/>
            <person name="Hacquard S."/>
        </authorList>
    </citation>
    <scope>NUCLEOTIDE SEQUENCE</scope>
    <source>
        <strain evidence="3">MPI-CAGE-AT-0147</strain>
    </source>
</reference>
<dbReference type="PANTHER" id="PTHR10963">
    <property type="entry name" value="GLYCOSYL HYDROLASE-RELATED"/>
    <property type="match status" value="1"/>
</dbReference>
<name>A0A9P9EVS7_9HYPO</name>
<feature type="domain" description="GH16" evidence="2">
    <location>
        <begin position="18"/>
        <end position="287"/>
    </location>
</feature>
<dbReference type="SUPFAM" id="SSF49899">
    <property type="entry name" value="Concanavalin A-like lectins/glucanases"/>
    <property type="match status" value="1"/>
</dbReference>
<evidence type="ECO:0000259" key="2">
    <source>
        <dbReference type="PROSITE" id="PS51762"/>
    </source>
</evidence>
<feature type="signal peptide" evidence="1">
    <location>
        <begin position="1"/>
        <end position="19"/>
    </location>
</feature>
<dbReference type="InterPro" id="IPR013320">
    <property type="entry name" value="ConA-like_dom_sf"/>
</dbReference>
<dbReference type="Gene3D" id="2.60.120.200">
    <property type="match status" value="1"/>
</dbReference>
<organism evidence="3 4">
    <name type="scientific">Dactylonectria macrodidyma</name>
    <dbReference type="NCBI Taxonomy" id="307937"/>
    <lineage>
        <taxon>Eukaryota</taxon>
        <taxon>Fungi</taxon>
        <taxon>Dikarya</taxon>
        <taxon>Ascomycota</taxon>
        <taxon>Pezizomycotina</taxon>
        <taxon>Sordariomycetes</taxon>
        <taxon>Hypocreomycetidae</taxon>
        <taxon>Hypocreales</taxon>
        <taxon>Nectriaceae</taxon>
        <taxon>Dactylonectria</taxon>
    </lineage>
</organism>
<dbReference type="GO" id="GO:0004553">
    <property type="term" value="F:hydrolase activity, hydrolyzing O-glycosyl compounds"/>
    <property type="evidence" value="ECO:0007669"/>
    <property type="project" value="InterPro"/>
</dbReference>
<gene>
    <name evidence="3" type="ORF">EDB81DRAFT_689343</name>
</gene>
<dbReference type="PANTHER" id="PTHR10963:SF60">
    <property type="entry name" value="GRAM-NEGATIVE BACTERIA-BINDING PROTEIN 1-RELATED"/>
    <property type="match status" value="1"/>
</dbReference>
<dbReference type="InterPro" id="IPR050546">
    <property type="entry name" value="Glycosyl_Hydrlase_16"/>
</dbReference>
<accession>A0A9P9EVS7</accession>
<dbReference type="Proteomes" id="UP000738349">
    <property type="component" value="Unassembled WGS sequence"/>
</dbReference>
<protein>
    <submittedName>
        <fullName evidence="3">Concanavalin A-like lectin/glucanase domain-containing protein</fullName>
    </submittedName>
</protein>
<evidence type="ECO:0000256" key="1">
    <source>
        <dbReference type="SAM" id="SignalP"/>
    </source>
</evidence>
<dbReference type="PROSITE" id="PS51762">
    <property type="entry name" value="GH16_2"/>
    <property type="match status" value="1"/>
</dbReference>
<dbReference type="EMBL" id="JAGMUV010000008">
    <property type="protein sequence ID" value="KAH7146214.1"/>
    <property type="molecule type" value="Genomic_DNA"/>
</dbReference>
<keyword evidence="4" id="KW-1185">Reference proteome</keyword>
<feature type="chain" id="PRO_5040188512" evidence="1">
    <location>
        <begin position="20"/>
        <end position="287"/>
    </location>
</feature>
<dbReference type="AlphaFoldDB" id="A0A9P9EVS7"/>
<dbReference type="GO" id="GO:0005975">
    <property type="term" value="P:carbohydrate metabolic process"/>
    <property type="evidence" value="ECO:0007669"/>
    <property type="project" value="InterPro"/>
</dbReference>
<dbReference type="OrthoDB" id="192832at2759"/>
<keyword evidence="1" id="KW-0732">Signal</keyword>
<dbReference type="InterPro" id="IPR000757">
    <property type="entry name" value="Beta-glucanase-like"/>
</dbReference>
<dbReference type="Pfam" id="PF26113">
    <property type="entry name" value="GH16_XgeA"/>
    <property type="match status" value="1"/>
</dbReference>